<keyword evidence="8 12" id="KW-0333">Golgi apparatus</keyword>
<keyword evidence="10 12" id="KW-0968">Cytoplasmic vesicle</keyword>
<evidence type="ECO:0000256" key="2">
    <source>
        <dbReference type="ARBA" id="ARBA00006972"/>
    </source>
</evidence>
<gene>
    <name evidence="14" type="primary">RET3</name>
    <name evidence="14" type="ORF">IWQ62_006031</name>
</gene>
<reference evidence="14" key="1">
    <citation type="submission" date="2022-07" db="EMBL/GenBank/DDBJ databases">
        <title>Phylogenomic reconstructions and comparative analyses of Kickxellomycotina fungi.</title>
        <authorList>
            <person name="Reynolds N.K."/>
            <person name="Stajich J.E."/>
            <person name="Barry K."/>
            <person name="Grigoriev I.V."/>
            <person name="Crous P."/>
            <person name="Smith M.E."/>
        </authorList>
    </citation>
    <scope>NUCLEOTIDE SEQUENCE</scope>
    <source>
        <strain evidence="14">RSA 1196</strain>
    </source>
</reference>
<keyword evidence="5 12" id="KW-0963">Cytoplasm</keyword>
<dbReference type="PANTHER" id="PTHR11043:SF0">
    <property type="entry name" value="COATOMER SUBUNIT ZETA"/>
    <property type="match status" value="1"/>
</dbReference>
<dbReference type="OrthoDB" id="10249988at2759"/>
<dbReference type="GO" id="GO:0006886">
    <property type="term" value="P:intracellular protein transport"/>
    <property type="evidence" value="ECO:0007669"/>
    <property type="project" value="TreeGrafter"/>
</dbReference>
<dbReference type="InterPro" id="IPR022775">
    <property type="entry name" value="AP_mu_sigma_su"/>
</dbReference>
<keyword evidence="9 12" id="KW-0472">Membrane</keyword>
<keyword evidence="15" id="KW-1185">Reference proteome</keyword>
<evidence type="ECO:0000256" key="11">
    <source>
        <dbReference type="ARBA" id="ARBA00045555"/>
    </source>
</evidence>
<comment type="caution">
    <text evidence="14">The sequence shown here is derived from an EMBL/GenBank/DDBJ whole genome shotgun (WGS) entry which is preliminary data.</text>
</comment>
<name>A0A9W8DZ06_9FUNG</name>
<evidence type="ECO:0000259" key="13">
    <source>
        <dbReference type="Pfam" id="PF01217"/>
    </source>
</evidence>
<evidence type="ECO:0000256" key="6">
    <source>
        <dbReference type="ARBA" id="ARBA00022892"/>
    </source>
</evidence>
<dbReference type="Pfam" id="PF01217">
    <property type="entry name" value="Clat_adaptor_s"/>
    <property type="match status" value="1"/>
</dbReference>
<feature type="domain" description="AP complex mu/sigma subunit" evidence="13">
    <location>
        <begin position="9"/>
        <end position="152"/>
    </location>
</feature>
<evidence type="ECO:0000256" key="5">
    <source>
        <dbReference type="ARBA" id="ARBA00022490"/>
    </source>
</evidence>
<evidence type="ECO:0000256" key="8">
    <source>
        <dbReference type="ARBA" id="ARBA00023034"/>
    </source>
</evidence>
<evidence type="ECO:0000313" key="15">
    <source>
        <dbReference type="Proteomes" id="UP001150925"/>
    </source>
</evidence>
<evidence type="ECO:0000256" key="1">
    <source>
        <dbReference type="ARBA" id="ARBA00004255"/>
    </source>
</evidence>
<evidence type="ECO:0000256" key="9">
    <source>
        <dbReference type="ARBA" id="ARBA00023136"/>
    </source>
</evidence>
<dbReference type="GO" id="GO:0006891">
    <property type="term" value="P:intra-Golgi vesicle-mediated transport"/>
    <property type="evidence" value="ECO:0007669"/>
    <property type="project" value="TreeGrafter"/>
</dbReference>
<evidence type="ECO:0000313" key="14">
    <source>
        <dbReference type="EMBL" id="KAJ1953282.1"/>
    </source>
</evidence>
<dbReference type="PANTHER" id="PTHR11043">
    <property type="entry name" value="ZETA-COAT PROTEIN"/>
    <property type="match status" value="1"/>
</dbReference>
<evidence type="ECO:0000256" key="12">
    <source>
        <dbReference type="RuleBase" id="RU366053"/>
    </source>
</evidence>
<comment type="subunit">
    <text evidence="3 12">Oligomeric complex that consists of at least the alpha, beta, beta', gamma, delta, epsilon and zeta subunits.</text>
</comment>
<accession>A0A9W8DZ06</accession>
<evidence type="ECO:0000256" key="3">
    <source>
        <dbReference type="ARBA" id="ARBA00011775"/>
    </source>
</evidence>
<keyword evidence="6 12" id="KW-0931">ER-Golgi transport</keyword>
<dbReference type="EMBL" id="JANBPY010002920">
    <property type="protein sequence ID" value="KAJ1953282.1"/>
    <property type="molecule type" value="Genomic_DNA"/>
</dbReference>
<dbReference type="InterPro" id="IPR039652">
    <property type="entry name" value="Coatomer_zeta"/>
</dbReference>
<comment type="function">
    <text evidence="11">The coatomer is a cytosolic protein complex that binds to dilysine motifs and reversibly associates with Golgi non-clathrin-coated vesicles, which further mediate biosynthetic protein transport from the ER, via the Golgi up to the trans Golgi network. Coatomer complex is required for budding from Golgi membranes, and is essential for the retrograde Golgi-to-ER transport of dilysine-tagged proteins. The zeta subunit may be involved in regulating the coat assembly and, hence, the rate of biosynthetic protein transport due to its association-dissociation properties with the coatomer complex.</text>
</comment>
<keyword evidence="7 12" id="KW-0653">Protein transport</keyword>
<proteinExistence type="inferred from homology"/>
<dbReference type="Proteomes" id="UP001150925">
    <property type="component" value="Unassembled WGS sequence"/>
</dbReference>
<sequence length="184" mass="20711">MANLTLYSINAVILLDAEGNRLLAKYYSRPPLHPNAYPTTKEQKALEKQLHSKMKRSGTEVMLLDGHLVLYKAVSDVYFYLVGSAHENELLLYNALKGFVDTINTLLKHQLDKRMLIDSLDLVVLALDECIDDGIVGEIDPEVLVSRVSKRTTDSVDMSVTLNEQTLLQAYQQVKERVAGHLLK</sequence>
<dbReference type="SUPFAM" id="SSF64356">
    <property type="entry name" value="SNARE-like"/>
    <property type="match status" value="1"/>
</dbReference>
<dbReference type="AlphaFoldDB" id="A0A9W8DZ06"/>
<keyword evidence="4 12" id="KW-0813">Transport</keyword>
<protein>
    <recommendedName>
        <fullName evidence="12">Coatomer subunit zeta</fullName>
    </recommendedName>
</protein>
<organism evidence="14 15">
    <name type="scientific">Dispira parvispora</name>
    <dbReference type="NCBI Taxonomy" id="1520584"/>
    <lineage>
        <taxon>Eukaryota</taxon>
        <taxon>Fungi</taxon>
        <taxon>Fungi incertae sedis</taxon>
        <taxon>Zoopagomycota</taxon>
        <taxon>Kickxellomycotina</taxon>
        <taxon>Dimargaritomycetes</taxon>
        <taxon>Dimargaritales</taxon>
        <taxon>Dimargaritaceae</taxon>
        <taxon>Dispira</taxon>
    </lineage>
</organism>
<dbReference type="Gene3D" id="3.30.450.60">
    <property type="match status" value="1"/>
</dbReference>
<dbReference type="GO" id="GO:0030126">
    <property type="term" value="C:COPI vesicle coat"/>
    <property type="evidence" value="ECO:0007669"/>
    <property type="project" value="UniProtKB-UniRule"/>
</dbReference>
<evidence type="ECO:0000256" key="4">
    <source>
        <dbReference type="ARBA" id="ARBA00022448"/>
    </source>
</evidence>
<evidence type="ECO:0000256" key="10">
    <source>
        <dbReference type="ARBA" id="ARBA00023329"/>
    </source>
</evidence>
<dbReference type="CDD" id="cd14829">
    <property type="entry name" value="Zeta-COP"/>
    <property type="match status" value="1"/>
</dbReference>
<evidence type="ECO:0000256" key="7">
    <source>
        <dbReference type="ARBA" id="ARBA00022927"/>
    </source>
</evidence>
<dbReference type="FunFam" id="3.30.450.60:FF:000013">
    <property type="entry name" value="Coatomer subunit zeta"/>
    <property type="match status" value="1"/>
</dbReference>
<comment type="similarity">
    <text evidence="2 12">Belongs to the adaptor complexes small subunit family.</text>
</comment>
<comment type="subcellular location">
    <subcellularLocation>
        <location evidence="12">Cytoplasm</location>
    </subcellularLocation>
    <subcellularLocation>
        <location evidence="1 12">Golgi apparatus membrane</location>
        <topology evidence="1 12">Peripheral membrane protein</topology>
        <orientation evidence="1 12">Cytoplasmic side</orientation>
    </subcellularLocation>
    <subcellularLocation>
        <location evidence="12">Cytoplasmic vesicle</location>
        <location evidence="12">COPI-coated vesicle membrane</location>
        <topology evidence="12">Peripheral membrane protein</topology>
        <orientation evidence="12">Cytoplasmic side</orientation>
    </subcellularLocation>
</comment>
<dbReference type="GO" id="GO:0006890">
    <property type="term" value="P:retrograde vesicle-mediated transport, Golgi to endoplasmic reticulum"/>
    <property type="evidence" value="ECO:0007669"/>
    <property type="project" value="UniProtKB-UniRule"/>
</dbReference>
<dbReference type="InterPro" id="IPR011012">
    <property type="entry name" value="Longin-like_dom_sf"/>
</dbReference>
<dbReference type="GO" id="GO:0000139">
    <property type="term" value="C:Golgi membrane"/>
    <property type="evidence" value="ECO:0007669"/>
    <property type="project" value="UniProtKB-SubCell"/>
</dbReference>